<keyword evidence="4 6" id="KW-1133">Transmembrane helix</keyword>
<keyword evidence="5 6" id="KW-0472">Membrane</keyword>
<feature type="transmembrane region" description="Helical" evidence="6">
    <location>
        <begin position="64"/>
        <end position="82"/>
    </location>
</feature>
<dbReference type="AlphaFoldDB" id="A0A7X0HVV4"/>
<evidence type="ECO:0000313" key="8">
    <source>
        <dbReference type="EMBL" id="MBB6446882.1"/>
    </source>
</evidence>
<dbReference type="InterPro" id="IPR005829">
    <property type="entry name" value="Sugar_transporter_CS"/>
</dbReference>
<dbReference type="PANTHER" id="PTHR23508:SF10">
    <property type="entry name" value="CARBOXYLIC ACID TRANSPORTER PROTEIN HOMOLOG"/>
    <property type="match status" value="1"/>
</dbReference>
<feature type="transmembrane region" description="Helical" evidence="6">
    <location>
        <begin position="409"/>
        <end position="428"/>
    </location>
</feature>
<organism evidence="8 9">
    <name type="scientific">Bacillus benzoevorans</name>
    <dbReference type="NCBI Taxonomy" id="1456"/>
    <lineage>
        <taxon>Bacteria</taxon>
        <taxon>Bacillati</taxon>
        <taxon>Bacillota</taxon>
        <taxon>Bacilli</taxon>
        <taxon>Bacillales</taxon>
        <taxon>Bacillaceae</taxon>
        <taxon>Bacillus</taxon>
    </lineage>
</organism>
<feature type="transmembrane region" description="Helical" evidence="6">
    <location>
        <begin position="343"/>
        <end position="360"/>
    </location>
</feature>
<dbReference type="InterPro" id="IPR036259">
    <property type="entry name" value="MFS_trans_sf"/>
</dbReference>
<evidence type="ECO:0000256" key="2">
    <source>
        <dbReference type="ARBA" id="ARBA00022448"/>
    </source>
</evidence>
<feature type="transmembrane region" description="Helical" evidence="6">
    <location>
        <begin position="291"/>
        <end position="310"/>
    </location>
</feature>
<feature type="transmembrane region" description="Helical" evidence="6">
    <location>
        <begin position="113"/>
        <end position="135"/>
    </location>
</feature>
<dbReference type="RefSeq" id="WP_184528292.1">
    <property type="nucleotide sequence ID" value="NZ_JACHGK010000014.1"/>
</dbReference>
<evidence type="ECO:0000256" key="4">
    <source>
        <dbReference type="ARBA" id="ARBA00022989"/>
    </source>
</evidence>
<dbReference type="GO" id="GO:0046943">
    <property type="term" value="F:carboxylic acid transmembrane transporter activity"/>
    <property type="evidence" value="ECO:0007669"/>
    <property type="project" value="TreeGrafter"/>
</dbReference>
<evidence type="ECO:0000259" key="7">
    <source>
        <dbReference type="PROSITE" id="PS50850"/>
    </source>
</evidence>
<keyword evidence="9" id="KW-1185">Reference proteome</keyword>
<reference evidence="8 9" key="1">
    <citation type="submission" date="2020-08" db="EMBL/GenBank/DDBJ databases">
        <title>Genomic Encyclopedia of Type Strains, Phase IV (KMG-IV): sequencing the most valuable type-strain genomes for metagenomic binning, comparative biology and taxonomic classification.</title>
        <authorList>
            <person name="Goeker M."/>
        </authorList>
    </citation>
    <scope>NUCLEOTIDE SEQUENCE [LARGE SCALE GENOMIC DNA]</scope>
    <source>
        <strain evidence="8 9">DSM 5391</strain>
    </source>
</reference>
<protein>
    <submittedName>
        <fullName evidence="8">AAHS family benzoate transporter-like MFS transporter</fullName>
    </submittedName>
</protein>
<feature type="transmembrane region" description="Helical" evidence="6">
    <location>
        <begin position="23"/>
        <end position="44"/>
    </location>
</feature>
<dbReference type="PROSITE" id="PS00217">
    <property type="entry name" value="SUGAR_TRANSPORT_2"/>
    <property type="match status" value="1"/>
</dbReference>
<accession>A0A7X0HVV4</accession>
<feature type="transmembrane region" description="Helical" evidence="6">
    <location>
        <begin position="89"/>
        <end position="107"/>
    </location>
</feature>
<comment type="caution">
    <text evidence="8">The sequence shown here is derived from an EMBL/GenBank/DDBJ whole genome shotgun (WGS) entry which is preliminary data.</text>
</comment>
<dbReference type="InterPro" id="IPR011701">
    <property type="entry name" value="MFS"/>
</dbReference>
<evidence type="ECO:0000256" key="6">
    <source>
        <dbReference type="SAM" id="Phobius"/>
    </source>
</evidence>
<dbReference type="Gene3D" id="1.20.1250.20">
    <property type="entry name" value="MFS general substrate transporter like domains"/>
    <property type="match status" value="1"/>
</dbReference>
<feature type="transmembrane region" description="Helical" evidence="6">
    <location>
        <begin position="381"/>
        <end position="403"/>
    </location>
</feature>
<dbReference type="CDD" id="cd17365">
    <property type="entry name" value="MFS_PcaK_like"/>
    <property type="match status" value="1"/>
</dbReference>
<feature type="domain" description="Major facilitator superfamily (MFS) profile" evidence="7">
    <location>
        <begin position="23"/>
        <end position="435"/>
    </location>
</feature>
<evidence type="ECO:0000313" key="9">
    <source>
        <dbReference type="Proteomes" id="UP000531594"/>
    </source>
</evidence>
<name>A0A7X0HVV4_9BACI</name>
<proteinExistence type="predicted"/>
<feature type="transmembrane region" description="Helical" evidence="6">
    <location>
        <begin position="317"/>
        <end position="337"/>
    </location>
</feature>
<keyword evidence="3 6" id="KW-0812">Transmembrane</keyword>
<feature type="transmembrane region" description="Helical" evidence="6">
    <location>
        <begin position="177"/>
        <end position="196"/>
    </location>
</feature>
<dbReference type="Pfam" id="PF07690">
    <property type="entry name" value="MFS_1"/>
    <property type="match status" value="1"/>
</dbReference>
<keyword evidence="2" id="KW-0813">Transport</keyword>
<feature type="transmembrane region" description="Helical" evidence="6">
    <location>
        <begin position="252"/>
        <end position="271"/>
    </location>
</feature>
<sequence length="450" mass="48486">MQVTTNAEQLVEQTKFNKFHGMLLFWGALLMLFDGFDLVIYGAVVPTLMEEWKISSVEAGMFGSYALFGMMFGAFIFGTLADKLGRKKIILICVSIFSLFMLLSGLAPTPKMFGLFRFITGLGLGGMMPNVIGLISEYSPKGLRSRMIASIMAGYSVGGVVAAFLSMILIANFGWESVFFFGTLPLLFVPFLIKSLPDSVGTLITKNDDKGIQKILVKLNPAYKPAENEIFVLNEPKEASSPVQNLFTEKRALLTVMIWLTYASSLLMLYGLNTWLPKFMNEAGFPLGSSLSFLLALNVGATVGAILMGWAADHWGVGRALIIFFLLAFVSITSLGFGNAMNMAVLYIIVAIAGAATVGTQNLTHSYTSQFYPVTMRSTALGWALGVGRIGGILGPAIGGILLASQLTVQMNFMIFGIPGIIAALAVFTANKQGEKVITTAGQALETKAH</sequence>
<dbReference type="Proteomes" id="UP000531594">
    <property type="component" value="Unassembled WGS sequence"/>
</dbReference>
<dbReference type="InterPro" id="IPR020846">
    <property type="entry name" value="MFS_dom"/>
</dbReference>
<dbReference type="EMBL" id="JACHGK010000014">
    <property type="protein sequence ID" value="MBB6446882.1"/>
    <property type="molecule type" value="Genomic_DNA"/>
</dbReference>
<dbReference type="PANTHER" id="PTHR23508">
    <property type="entry name" value="CARBOXYLIC ACID TRANSPORTER PROTEIN HOMOLOG"/>
    <property type="match status" value="1"/>
</dbReference>
<evidence type="ECO:0000256" key="5">
    <source>
        <dbReference type="ARBA" id="ARBA00023136"/>
    </source>
</evidence>
<evidence type="ECO:0000256" key="3">
    <source>
        <dbReference type="ARBA" id="ARBA00022692"/>
    </source>
</evidence>
<dbReference type="PROSITE" id="PS50850">
    <property type="entry name" value="MFS"/>
    <property type="match status" value="1"/>
</dbReference>
<feature type="transmembrane region" description="Helical" evidence="6">
    <location>
        <begin position="147"/>
        <end position="171"/>
    </location>
</feature>
<gene>
    <name evidence="8" type="ORF">HNR53_003547</name>
</gene>
<dbReference type="GO" id="GO:0005886">
    <property type="term" value="C:plasma membrane"/>
    <property type="evidence" value="ECO:0007669"/>
    <property type="project" value="UniProtKB-SubCell"/>
</dbReference>
<evidence type="ECO:0000256" key="1">
    <source>
        <dbReference type="ARBA" id="ARBA00004651"/>
    </source>
</evidence>
<comment type="subcellular location">
    <subcellularLocation>
        <location evidence="1">Cell membrane</location>
        <topology evidence="1">Multi-pass membrane protein</topology>
    </subcellularLocation>
</comment>
<dbReference type="SUPFAM" id="SSF103473">
    <property type="entry name" value="MFS general substrate transporter"/>
    <property type="match status" value="1"/>
</dbReference>